<reference evidence="3 4" key="1">
    <citation type="journal article" date="2016" name="Environ. Microbiol.">
        <title>Effector profiles distinguish formae speciales of Fusarium oxysporum.</title>
        <authorList>
            <person name="van Dam P."/>
            <person name="Fokkens L."/>
            <person name="Schmidt S.M."/>
            <person name="Linmans J.H."/>
            <person name="Kistler H.C."/>
            <person name="Ma L.J."/>
            <person name="Rep M."/>
        </authorList>
    </citation>
    <scope>NUCLEOTIDE SEQUENCE [LARGE SCALE GENOMIC DNA]</scope>
    <source>
        <strain evidence="3 4">Forc016</strain>
    </source>
</reference>
<accession>A0A2H3GC10</accession>
<keyword evidence="2" id="KW-0732">Signal</keyword>
<feature type="compositionally biased region" description="Low complexity" evidence="1">
    <location>
        <begin position="154"/>
        <end position="183"/>
    </location>
</feature>
<gene>
    <name evidence="3" type="ORF">AU210_015655</name>
</gene>
<comment type="caution">
    <text evidence="3">The sequence shown here is derived from an EMBL/GenBank/DDBJ whole genome shotgun (WGS) entry which is preliminary data.</text>
</comment>
<dbReference type="STRING" id="327505.A0A2H3GC10"/>
<feature type="region of interest" description="Disordered" evidence="1">
    <location>
        <begin position="96"/>
        <end position="183"/>
    </location>
</feature>
<evidence type="ECO:0000256" key="1">
    <source>
        <dbReference type="SAM" id="MobiDB-lite"/>
    </source>
</evidence>
<feature type="signal peptide" evidence="2">
    <location>
        <begin position="1"/>
        <end position="15"/>
    </location>
</feature>
<name>A0A2H3GC10_FUSOX</name>
<evidence type="ECO:0000256" key="2">
    <source>
        <dbReference type="SAM" id="SignalP"/>
    </source>
</evidence>
<proteinExistence type="predicted"/>
<organism evidence="3 4">
    <name type="scientific">Fusarium oxysporum f. sp. radicis-cucumerinum</name>
    <dbReference type="NCBI Taxonomy" id="327505"/>
    <lineage>
        <taxon>Eukaryota</taxon>
        <taxon>Fungi</taxon>
        <taxon>Dikarya</taxon>
        <taxon>Ascomycota</taxon>
        <taxon>Pezizomycotina</taxon>
        <taxon>Sordariomycetes</taxon>
        <taxon>Hypocreomycetidae</taxon>
        <taxon>Hypocreales</taxon>
        <taxon>Nectriaceae</taxon>
        <taxon>Fusarium</taxon>
        <taxon>Fusarium oxysporum species complex</taxon>
    </lineage>
</organism>
<feature type="chain" id="PRO_5013843747" description="Secreted protein" evidence="2">
    <location>
        <begin position="16"/>
        <end position="284"/>
    </location>
</feature>
<evidence type="ECO:0000313" key="3">
    <source>
        <dbReference type="EMBL" id="PCD21852.1"/>
    </source>
</evidence>
<protein>
    <recommendedName>
        <fullName evidence="5">Secreted protein</fullName>
    </recommendedName>
</protein>
<dbReference type="AlphaFoldDB" id="A0A2H3GC10"/>
<evidence type="ECO:0000313" key="4">
    <source>
        <dbReference type="Proteomes" id="UP000219602"/>
    </source>
</evidence>
<dbReference type="EMBL" id="MABQ02000012">
    <property type="protein sequence ID" value="PCD21852.1"/>
    <property type="molecule type" value="Genomic_DNA"/>
</dbReference>
<sequence length="284" mass="30402">MNSLIWIWLHALVSAACDVNYALWSPGFGMTVINDLIPALPEVNVKEFENINGGIDANNIGKGGTYTVPYGSEMTINKPAKWSGDCPKTLLLRGEETTQNTPTPSEQPTLSTLTQENTNTPMAASGTVPDHTTTRPAGTHKVADLSDSKSSGQATDTKTPTPGKTGSKKPTGTGTGAASPTATPWTCWPKGSQFSVTSSKEIRDKAVNDFCAKLKGEPLTPKNPYSVLQQQDLALSGYLKPECNSEINKAVCLRYFEVIEALCYGYGGSFQDGCASVWMQTPKQ</sequence>
<reference evidence="3 4" key="2">
    <citation type="journal article" date="2017" name="Sci. Rep.">
        <title>A mobile pathogenicity chromosome in Fusarium oxysporum for infection of multiple cucurbit species.</title>
        <authorList>
            <person name="van Dam P."/>
            <person name="Fokkens L."/>
            <person name="Ayukawa Y."/>
            <person name="van der Gragt M."/>
            <person name="Ter Horst A."/>
            <person name="Brankovics B."/>
            <person name="Houterman P.M."/>
            <person name="Arie T."/>
            <person name="Rep M."/>
        </authorList>
    </citation>
    <scope>NUCLEOTIDE SEQUENCE [LARGE SCALE GENOMIC DNA]</scope>
    <source>
        <strain evidence="3 4">Forc016</strain>
    </source>
</reference>
<feature type="compositionally biased region" description="Polar residues" evidence="1">
    <location>
        <begin position="97"/>
        <end position="122"/>
    </location>
</feature>
<evidence type="ECO:0008006" key="5">
    <source>
        <dbReference type="Google" id="ProtNLM"/>
    </source>
</evidence>
<dbReference type="Proteomes" id="UP000219602">
    <property type="component" value="Chromosome RC"/>
</dbReference>